<evidence type="ECO:0000256" key="4">
    <source>
        <dbReference type="ARBA" id="ARBA00022807"/>
    </source>
</evidence>
<dbReference type="PANTHER" id="PTHR47359">
    <property type="entry name" value="PEPTIDOGLYCAN DL-ENDOPEPTIDASE CWLO"/>
    <property type="match status" value="1"/>
</dbReference>
<evidence type="ECO:0000313" key="7">
    <source>
        <dbReference type="EMBL" id="MEV5505267.1"/>
    </source>
</evidence>
<feature type="domain" description="NlpC/P60" evidence="6">
    <location>
        <begin position="50"/>
        <end position="173"/>
    </location>
</feature>
<dbReference type="InterPro" id="IPR000064">
    <property type="entry name" value="NLP_P60_dom"/>
</dbReference>
<proteinExistence type="inferred from homology"/>
<keyword evidence="2" id="KW-0645">Protease</keyword>
<evidence type="ECO:0000313" key="8">
    <source>
        <dbReference type="Proteomes" id="UP001552594"/>
    </source>
</evidence>
<dbReference type="InterPro" id="IPR038765">
    <property type="entry name" value="Papain-like_cys_pep_sf"/>
</dbReference>
<sequence>MRAADRGVIVVAVGAAVLAGPGPVAAGGQPEAAASPAALDGGLPEAPKPAGPLEPAVAYALAHLGDAYALGGTGPHRWDCSGLVQQAYLRVGVKLPRVAADQYRATRRIKRGALRRGDLVFWSSNGRASGVHHVAIYLGDQRYLEAARPGTKVRVSTFSRYNPNLYGRVDPPDPCDEDDDEGCD</sequence>
<dbReference type="InterPro" id="IPR051794">
    <property type="entry name" value="PG_Endopeptidase_C40"/>
</dbReference>
<keyword evidence="3" id="KW-0378">Hydrolase</keyword>
<evidence type="ECO:0000256" key="5">
    <source>
        <dbReference type="SAM" id="MobiDB-lite"/>
    </source>
</evidence>
<feature type="region of interest" description="Disordered" evidence="5">
    <location>
        <begin position="164"/>
        <end position="184"/>
    </location>
</feature>
<dbReference type="PANTHER" id="PTHR47359:SF3">
    <property type="entry name" value="NLP_P60 DOMAIN-CONTAINING PROTEIN-RELATED"/>
    <property type="match status" value="1"/>
</dbReference>
<comment type="similarity">
    <text evidence="1">Belongs to the peptidase C40 family.</text>
</comment>
<reference evidence="7 8" key="1">
    <citation type="submission" date="2024-06" db="EMBL/GenBank/DDBJ databases">
        <title>The Natural Products Discovery Center: Release of the First 8490 Sequenced Strains for Exploring Actinobacteria Biosynthetic Diversity.</title>
        <authorList>
            <person name="Kalkreuter E."/>
            <person name="Kautsar S.A."/>
            <person name="Yang D."/>
            <person name="Bader C.D."/>
            <person name="Teijaro C.N."/>
            <person name="Fluegel L."/>
            <person name="Davis C.M."/>
            <person name="Simpson J.R."/>
            <person name="Lauterbach L."/>
            <person name="Steele A.D."/>
            <person name="Gui C."/>
            <person name="Meng S."/>
            <person name="Li G."/>
            <person name="Viehrig K."/>
            <person name="Ye F."/>
            <person name="Su P."/>
            <person name="Kiefer A.F."/>
            <person name="Nichols A."/>
            <person name="Cepeda A.J."/>
            <person name="Yan W."/>
            <person name="Fan B."/>
            <person name="Jiang Y."/>
            <person name="Adhikari A."/>
            <person name="Zheng C.-J."/>
            <person name="Schuster L."/>
            <person name="Cowan T.M."/>
            <person name="Smanski M.J."/>
            <person name="Chevrette M.G."/>
            <person name="De Carvalho L.P.S."/>
            <person name="Shen B."/>
        </authorList>
    </citation>
    <scope>NUCLEOTIDE SEQUENCE [LARGE SCALE GENOMIC DNA]</scope>
    <source>
        <strain evidence="7 8">NPDC052347</strain>
    </source>
</reference>
<accession>A0ABV3JQZ7</accession>
<dbReference type="Proteomes" id="UP001552594">
    <property type="component" value="Unassembled WGS sequence"/>
</dbReference>
<evidence type="ECO:0000256" key="2">
    <source>
        <dbReference type="ARBA" id="ARBA00022670"/>
    </source>
</evidence>
<dbReference type="RefSeq" id="WP_109281290.1">
    <property type="nucleotide sequence ID" value="NZ_JBFAUK010000001.1"/>
</dbReference>
<dbReference type="PROSITE" id="PS51935">
    <property type="entry name" value="NLPC_P60"/>
    <property type="match status" value="1"/>
</dbReference>
<dbReference type="Pfam" id="PF00877">
    <property type="entry name" value="NLPC_P60"/>
    <property type="match status" value="1"/>
</dbReference>
<evidence type="ECO:0000256" key="3">
    <source>
        <dbReference type="ARBA" id="ARBA00022801"/>
    </source>
</evidence>
<dbReference type="SUPFAM" id="SSF54001">
    <property type="entry name" value="Cysteine proteinases"/>
    <property type="match status" value="1"/>
</dbReference>
<keyword evidence="8" id="KW-1185">Reference proteome</keyword>
<protein>
    <submittedName>
        <fullName evidence="7">C40 family peptidase</fullName>
    </submittedName>
</protein>
<organism evidence="7 8">
    <name type="scientific">Streptomyces orinoci</name>
    <name type="common">Streptoverticillium orinoci</name>
    <dbReference type="NCBI Taxonomy" id="67339"/>
    <lineage>
        <taxon>Bacteria</taxon>
        <taxon>Bacillati</taxon>
        <taxon>Actinomycetota</taxon>
        <taxon>Actinomycetes</taxon>
        <taxon>Kitasatosporales</taxon>
        <taxon>Streptomycetaceae</taxon>
        <taxon>Streptomyces</taxon>
    </lineage>
</organism>
<gene>
    <name evidence="7" type="ORF">AB0L16_02150</name>
</gene>
<feature type="compositionally biased region" description="Acidic residues" evidence="5">
    <location>
        <begin position="173"/>
        <end position="184"/>
    </location>
</feature>
<dbReference type="EMBL" id="JBFAUK010000001">
    <property type="protein sequence ID" value="MEV5505267.1"/>
    <property type="molecule type" value="Genomic_DNA"/>
</dbReference>
<dbReference type="Gene3D" id="3.90.1720.10">
    <property type="entry name" value="endopeptidase domain like (from Nostoc punctiforme)"/>
    <property type="match status" value="1"/>
</dbReference>
<evidence type="ECO:0000256" key="1">
    <source>
        <dbReference type="ARBA" id="ARBA00007074"/>
    </source>
</evidence>
<keyword evidence="4" id="KW-0788">Thiol protease</keyword>
<evidence type="ECO:0000259" key="6">
    <source>
        <dbReference type="PROSITE" id="PS51935"/>
    </source>
</evidence>
<name>A0ABV3JQZ7_STRON</name>
<comment type="caution">
    <text evidence="7">The sequence shown here is derived from an EMBL/GenBank/DDBJ whole genome shotgun (WGS) entry which is preliminary data.</text>
</comment>